<sequence>MEEQVGKIIHYYDKIGVGVVRLEGELGAGDTVHVKGKTSDFEQTVESMQVDRKNVDSGKKGEEVAVKFNEKAHEGDIVYKK</sequence>
<name>A0A7T5RIV9_9BACT</name>
<keyword evidence="1" id="KW-0648">Protein biosynthesis</keyword>
<organism evidence="1 2">
    <name type="scientific">Candidatus Sungiibacteriota bacterium</name>
    <dbReference type="NCBI Taxonomy" id="2750080"/>
    <lineage>
        <taxon>Bacteria</taxon>
        <taxon>Candidatus Sungiibacteriota</taxon>
    </lineage>
</organism>
<keyword evidence="1" id="KW-0251">Elongation factor</keyword>
<dbReference type="EMBL" id="CP066690">
    <property type="protein sequence ID" value="QQG44923.1"/>
    <property type="molecule type" value="Genomic_DNA"/>
</dbReference>
<dbReference type="Gene3D" id="2.40.30.10">
    <property type="entry name" value="Translation factors"/>
    <property type="match status" value="1"/>
</dbReference>
<dbReference type="AlphaFoldDB" id="A0A7T5RIV9"/>
<evidence type="ECO:0000313" key="2">
    <source>
        <dbReference type="Proteomes" id="UP000595618"/>
    </source>
</evidence>
<proteinExistence type="predicted"/>
<dbReference type="Proteomes" id="UP000595618">
    <property type="component" value="Chromosome"/>
</dbReference>
<reference evidence="1 2" key="1">
    <citation type="submission" date="2020-07" db="EMBL/GenBank/DDBJ databases">
        <title>Huge and variable diversity of episymbiotic CPR bacteria and DPANN archaea in groundwater ecosystems.</title>
        <authorList>
            <person name="He C.Y."/>
            <person name="Keren R."/>
            <person name="Whittaker M."/>
            <person name="Farag I.F."/>
            <person name="Doudna J."/>
            <person name="Cate J.H.D."/>
            <person name="Banfield J.F."/>
        </authorList>
    </citation>
    <scope>NUCLEOTIDE SEQUENCE [LARGE SCALE GENOMIC DNA]</scope>
    <source>
        <strain evidence="1">NC_groundwater_541_Ag_S-0.1um_46_50</strain>
    </source>
</reference>
<protein>
    <submittedName>
        <fullName evidence="1">Translation elongation factor-like protein</fullName>
    </submittedName>
</protein>
<accession>A0A7T5RIV9</accession>
<dbReference type="SUPFAM" id="SSF50447">
    <property type="entry name" value="Translation proteins"/>
    <property type="match status" value="1"/>
</dbReference>
<gene>
    <name evidence="1" type="ORF">HYW89_02850</name>
</gene>
<dbReference type="InterPro" id="IPR009000">
    <property type="entry name" value="Transl_B-barrel_sf"/>
</dbReference>
<evidence type="ECO:0000313" key="1">
    <source>
        <dbReference type="EMBL" id="QQG44923.1"/>
    </source>
</evidence>
<dbReference type="GO" id="GO:0003746">
    <property type="term" value="F:translation elongation factor activity"/>
    <property type="evidence" value="ECO:0007669"/>
    <property type="project" value="UniProtKB-KW"/>
</dbReference>